<evidence type="ECO:0000313" key="2">
    <source>
        <dbReference type="EMBL" id="SNV69054.1"/>
    </source>
</evidence>
<dbReference type="Pfam" id="PF16256">
    <property type="entry name" value="DUF4911"/>
    <property type="match status" value="1"/>
</dbReference>
<evidence type="ECO:0000256" key="1">
    <source>
        <dbReference type="SAM" id="MobiDB-lite"/>
    </source>
</evidence>
<dbReference type="RefSeq" id="WP_095066180.1">
    <property type="nucleotide sequence ID" value="NZ_LT906470.1"/>
</dbReference>
<dbReference type="InterPro" id="IPR032587">
    <property type="entry name" value="DUF4911"/>
</dbReference>
<dbReference type="KEGG" id="vrm:44547418_01251"/>
<evidence type="ECO:0000313" key="3">
    <source>
        <dbReference type="Proteomes" id="UP000214973"/>
    </source>
</evidence>
<name>A0A239ZEE6_9FIRM</name>
<protein>
    <recommendedName>
        <fullName evidence="4">DUF4911 domain-containing protein</fullName>
    </recommendedName>
</protein>
<organism evidence="2 3">
    <name type="scientific">Veillonella rodentium</name>
    <dbReference type="NCBI Taxonomy" id="248315"/>
    <lineage>
        <taxon>Bacteria</taxon>
        <taxon>Bacillati</taxon>
        <taxon>Bacillota</taxon>
        <taxon>Negativicutes</taxon>
        <taxon>Veillonellales</taxon>
        <taxon>Veillonellaceae</taxon>
        <taxon>Veillonella</taxon>
    </lineage>
</organism>
<dbReference type="EMBL" id="LT906470">
    <property type="protein sequence ID" value="SNV69054.1"/>
    <property type="molecule type" value="Genomic_DNA"/>
</dbReference>
<dbReference type="AlphaFoldDB" id="A0A239ZEE6"/>
<evidence type="ECO:0008006" key="4">
    <source>
        <dbReference type="Google" id="ProtNLM"/>
    </source>
</evidence>
<sequence length="114" mass="12609">MSGTRLEVNHSKVSELPGRNQSVLSDDPLVPSRSIGAFEEAPDESDSGEEAYVYFHIDPKHTNFVNRIIEGYEYVGVMTSVDNEGLCMVRCTPSTRSLAIDILQSLPEYVTIEG</sequence>
<gene>
    <name evidence="2" type="ORF">SAMEA44547418_01251</name>
</gene>
<accession>A0A239ZEE6</accession>
<feature type="region of interest" description="Disordered" evidence="1">
    <location>
        <begin position="1"/>
        <end position="28"/>
    </location>
</feature>
<dbReference type="Proteomes" id="UP000214973">
    <property type="component" value="Chromosome 1"/>
</dbReference>
<reference evidence="2 3" key="1">
    <citation type="submission" date="2017-06" db="EMBL/GenBank/DDBJ databases">
        <authorList>
            <consortium name="Pathogen Informatics"/>
        </authorList>
    </citation>
    <scope>NUCLEOTIDE SEQUENCE [LARGE SCALE GENOMIC DNA]</scope>
    <source>
        <strain evidence="2 3">NCTC12018</strain>
    </source>
</reference>
<keyword evidence="3" id="KW-1185">Reference proteome</keyword>
<proteinExistence type="predicted"/>